<name>A0A6C0IY56_9ZZZZ</name>
<protein>
    <submittedName>
        <fullName evidence="3">Uncharacterized protein</fullName>
    </submittedName>
</protein>
<evidence type="ECO:0000256" key="1">
    <source>
        <dbReference type="SAM" id="Coils"/>
    </source>
</evidence>
<evidence type="ECO:0000313" key="3">
    <source>
        <dbReference type="EMBL" id="QHT98261.1"/>
    </source>
</evidence>
<feature type="compositionally biased region" description="Low complexity" evidence="2">
    <location>
        <begin position="298"/>
        <end position="314"/>
    </location>
</feature>
<feature type="region of interest" description="Disordered" evidence="2">
    <location>
        <begin position="298"/>
        <end position="317"/>
    </location>
</feature>
<feature type="region of interest" description="Disordered" evidence="2">
    <location>
        <begin position="1256"/>
        <end position="1275"/>
    </location>
</feature>
<feature type="coiled-coil region" evidence="1">
    <location>
        <begin position="154"/>
        <end position="202"/>
    </location>
</feature>
<organism evidence="3">
    <name type="scientific">viral metagenome</name>
    <dbReference type="NCBI Taxonomy" id="1070528"/>
    <lineage>
        <taxon>unclassified sequences</taxon>
        <taxon>metagenomes</taxon>
        <taxon>organismal metagenomes</taxon>
    </lineage>
</organism>
<reference evidence="3" key="1">
    <citation type="journal article" date="2020" name="Nature">
        <title>Giant virus diversity and host interactions through global metagenomics.</title>
        <authorList>
            <person name="Schulz F."/>
            <person name="Roux S."/>
            <person name="Paez-Espino D."/>
            <person name="Jungbluth S."/>
            <person name="Walsh D.A."/>
            <person name="Denef V.J."/>
            <person name="McMahon K.D."/>
            <person name="Konstantinidis K.T."/>
            <person name="Eloe-Fadrosh E.A."/>
            <person name="Kyrpides N.C."/>
            <person name="Woyke T."/>
        </authorList>
    </citation>
    <scope>NUCLEOTIDE SEQUENCE</scope>
    <source>
        <strain evidence="3">GVMAG-M-3300025626-8</strain>
    </source>
</reference>
<keyword evidence="1" id="KW-0175">Coiled coil</keyword>
<evidence type="ECO:0000256" key="2">
    <source>
        <dbReference type="SAM" id="MobiDB-lite"/>
    </source>
</evidence>
<dbReference type="EMBL" id="MN740291">
    <property type="protein sequence ID" value="QHT98261.1"/>
    <property type="molecule type" value="Genomic_DNA"/>
</dbReference>
<accession>A0A6C0IY56</accession>
<sequence>MPGLANYRSGLKLLSNYNNVENFSKEQFGYLGEPLIVSDSILDAIIVHHMNSNNTNYVKSAPQIPNGAPMADFIYEDVMLRAEEIVQRYLCGEDELLATRSQMSRMILKHLKKYHGLLKSTSKEAKLALNKERKRRMIFTNASSNLSLSNVSNMVTLKKEIEKKERELLRLNSTTNKNRGRKQQLNTILEQLKRRKKEVSNELKRVAPEKRSRAQIEALNDTGRTTYSSLLVNTYARLHSSTQNLISPVYQMKGAATSVFNYDEATTDYTCSSYPKITDSNTAHLVFSSHAFAPQLAPAPRPAAGAKNAARFNASQRQNQPKKHYFLLQCEDTRVVSTSASDFDEWKSDPRASKLVPFQGVVESLNRKQIPFRTVFGDRLVKRRLVLHSFVERLNAALYLNYTRNNTRSELHPLYNRFSGLFLENMNKEVNNNNGSNSIVSNEEKNKALKQKYGVFYIKDPTGGAGGRARLRKRGVFATLDPVRTVLTPDHVRKLVKDAKIPEAQFRKQDDGTYRVIASIEFAIPGSPTFASITDINDQWKKRSSSILFSLINKGKNRNIGNVNTSTDDLLWNQQLRSFGTSGAQEYWIQLVREMYDNRRVENMRSKLRIVNSKQKKNTPLKPQEVLTKFKDLGLGDNLGVTCYGYACNPRDPSAPWSTSYHRLGRSWFCSDINKDAFQLPFGCYSDKCAPPALPVSHPNYHSSNGGTEPSRIKGDLELVAVNNICTTVLQPEAKNGTQGRYGHIKTAYKGQRIGKMSPSEAFGVFTSIRQATGYDDDPTTSPYQIRWGITDSGAKMNPRITINKPHQYPSADVNFRIQIVTGPKLEYSVLMSRKTLNINKPVDGAFDNVLNAALNIPPDSKPKNKHENLSNNLLSKKNSENIYNVNKLKNQNVRHKELRKHLLGVSNEWNSSTLGPKKVTGLNLDYSKLKHMGAGLKRSSKDVQMDTETLDDNFMMLDGDIFTACGRKVDYLLHGGSERALGLSKKFVDGPTKPVIPLILPLNPGHGSYNQLKKRARIMFNNLLEDSTGGVAGLVQRQMENVCIPIFKSGSLLKGTHFNDLMDRFLSAVGDLQSKGENLELKLKSPKLYNIMKCIQFYLYLHVGLTTQEALTEIAKYQARRNTKAIQQDMFLLSTKLRLLGNTGPMPKKMFQKIVRQYLMTSKNNAYLQPEEVQSEIEELTNKLTSFKVFGRRFARQSFLPSFLGGVQKANKKMGIPSPGFNKNLKGSGTSFENLADSAKNPIRTIKKLTKPPVGQKEKAMIGSGGNNRAIKNTNIRMSPGSKVQQNARRRGANTARRVQNAMRPWNPSIRNRAYSPISFAKQFASQLAQ</sequence>
<proteinExistence type="predicted"/>